<dbReference type="SUPFAM" id="SSF53448">
    <property type="entry name" value="Nucleotide-diphospho-sugar transferases"/>
    <property type="match status" value="1"/>
</dbReference>
<feature type="domain" description="Kazal-like" evidence="1">
    <location>
        <begin position="642"/>
        <end position="689"/>
    </location>
</feature>
<dbReference type="InterPro" id="IPR029044">
    <property type="entry name" value="Nucleotide-diphossugar_trans"/>
</dbReference>
<organism evidence="3">
    <name type="scientific">Volvox carteri f. nagariensis</name>
    <dbReference type="NCBI Taxonomy" id="3068"/>
    <lineage>
        <taxon>Eukaryota</taxon>
        <taxon>Viridiplantae</taxon>
        <taxon>Chlorophyta</taxon>
        <taxon>core chlorophytes</taxon>
        <taxon>Chlorophyceae</taxon>
        <taxon>CS clade</taxon>
        <taxon>Chlamydomonadales</taxon>
        <taxon>Volvocaceae</taxon>
        <taxon>Volvox</taxon>
    </lineage>
</organism>
<dbReference type="STRING" id="3068.D8U3P2"/>
<evidence type="ECO:0000259" key="1">
    <source>
        <dbReference type="PROSITE" id="PS51465"/>
    </source>
</evidence>
<dbReference type="EMBL" id="GL378356">
    <property type="protein sequence ID" value="EFJ45645.1"/>
    <property type="molecule type" value="Genomic_DNA"/>
</dbReference>
<evidence type="ECO:0000313" key="2">
    <source>
        <dbReference type="EMBL" id="EFJ45645.1"/>
    </source>
</evidence>
<dbReference type="InterPro" id="IPR002350">
    <property type="entry name" value="Kazal_dom"/>
</dbReference>
<dbReference type="GeneID" id="9622352"/>
<evidence type="ECO:0000313" key="3">
    <source>
        <dbReference type="Proteomes" id="UP000001058"/>
    </source>
</evidence>
<dbReference type="PROSITE" id="PS00282">
    <property type="entry name" value="KAZAL_1"/>
    <property type="match status" value="1"/>
</dbReference>
<dbReference type="Gene3D" id="3.90.550.10">
    <property type="entry name" value="Spore Coat Polysaccharide Biosynthesis Protein SpsA, Chain A"/>
    <property type="match status" value="1"/>
</dbReference>
<feature type="domain" description="Kazal-like" evidence="1">
    <location>
        <begin position="888"/>
        <end position="933"/>
    </location>
</feature>
<dbReference type="eggNOG" id="KOG3509">
    <property type="taxonomic scope" value="Eukaryota"/>
</dbReference>
<accession>D8U3P2</accession>
<protein>
    <recommendedName>
        <fullName evidence="1">Kazal-like domain-containing protein</fullName>
    </recommendedName>
</protein>
<gene>
    <name evidence="2" type="ORF">VOLCADRAFT_105857</name>
</gene>
<dbReference type="Pfam" id="PF00050">
    <property type="entry name" value="Kazal_1"/>
    <property type="match status" value="4"/>
</dbReference>
<dbReference type="SUPFAM" id="SSF100895">
    <property type="entry name" value="Kazal-type serine protease inhibitors"/>
    <property type="match status" value="6"/>
</dbReference>
<dbReference type="SMART" id="SM00280">
    <property type="entry name" value="KAZAL"/>
    <property type="match status" value="6"/>
</dbReference>
<dbReference type="InterPro" id="IPR036058">
    <property type="entry name" value="Kazal_dom_sf"/>
</dbReference>
<feature type="domain" description="Kazal-like" evidence="1">
    <location>
        <begin position="699"/>
        <end position="744"/>
    </location>
</feature>
<dbReference type="Proteomes" id="UP000001058">
    <property type="component" value="Unassembled WGS sequence"/>
</dbReference>
<dbReference type="AlphaFoldDB" id="D8U3P2"/>
<name>D8U3P2_VOLCA</name>
<dbReference type="InParanoid" id="D8U3P2"/>
<dbReference type="PROSITE" id="PS51465">
    <property type="entry name" value="KAZAL_2"/>
    <property type="match status" value="6"/>
</dbReference>
<feature type="domain" description="Kazal-like" evidence="1">
    <location>
        <begin position="745"/>
        <end position="777"/>
    </location>
</feature>
<dbReference type="Gene3D" id="3.30.60.30">
    <property type="match status" value="6"/>
</dbReference>
<dbReference type="PANTHER" id="PTHR21131">
    <property type="entry name" value="SERINE-TYPE ENDOPEPTIDASE INHIBITOR"/>
    <property type="match status" value="1"/>
</dbReference>
<proteinExistence type="predicted"/>
<dbReference type="PANTHER" id="PTHR21131:SF0">
    <property type="entry name" value="GEO10195P1-RELATED"/>
    <property type="match status" value="1"/>
</dbReference>
<dbReference type="KEGG" id="vcn:VOLCADRAFT_105857"/>
<dbReference type="RefSeq" id="XP_002953335.1">
    <property type="nucleotide sequence ID" value="XM_002953289.1"/>
</dbReference>
<reference evidence="2 3" key="1">
    <citation type="journal article" date="2010" name="Science">
        <title>Genomic analysis of organismal complexity in the multicellular green alga Volvox carteri.</title>
        <authorList>
            <person name="Prochnik S.E."/>
            <person name="Umen J."/>
            <person name="Nedelcu A.M."/>
            <person name="Hallmann A."/>
            <person name="Miller S.M."/>
            <person name="Nishii I."/>
            <person name="Ferris P."/>
            <person name="Kuo A."/>
            <person name="Mitros T."/>
            <person name="Fritz-Laylin L.K."/>
            <person name="Hellsten U."/>
            <person name="Chapman J."/>
            <person name="Simakov O."/>
            <person name="Rensing S.A."/>
            <person name="Terry A."/>
            <person name="Pangilinan J."/>
            <person name="Kapitonov V."/>
            <person name="Jurka J."/>
            <person name="Salamov A."/>
            <person name="Shapiro H."/>
            <person name="Schmutz J."/>
            <person name="Grimwood J."/>
            <person name="Lindquist E."/>
            <person name="Lucas S."/>
            <person name="Grigoriev I.V."/>
            <person name="Schmitt R."/>
            <person name="Kirk D."/>
            <person name="Rokhsar D.S."/>
        </authorList>
    </citation>
    <scope>NUCLEOTIDE SEQUENCE [LARGE SCALE GENOMIC DNA]</scope>
    <source>
        <strain evidence="3">f. Nagariensis / Eve</strain>
    </source>
</reference>
<dbReference type="Pfam" id="PF07648">
    <property type="entry name" value="Kazal_2"/>
    <property type="match status" value="2"/>
</dbReference>
<feature type="domain" description="Kazal-like" evidence="1">
    <location>
        <begin position="832"/>
        <end position="877"/>
    </location>
</feature>
<dbReference type="OrthoDB" id="2918at2759"/>
<sequence>MGPGPDSWWGGVTHISCDHSHEKQRNRSRTCEQCILVFPAWPSPVACWLDYLEDEVDDLFIDQHAALAFACRSCSTFLRILVLGTFGPIPAKCLSPDHAYLHSCHKLYKHFRPEQRHELRDLVQNLQAIESYLGHLRLGRAMLLSSVPAAAPSITQLEEWKVHNSTKLQEMLDSAGVASRMGESPEVVKALTAACSSARHRPDAYTGRPVVSFILNYFKRPQVVTRIAANMRASCESVAVPCELVVNVDNPDEAAAWAGQAGFVVPVFSANLHEARGYNRAARLARGKYLIVWQDDQVPPPQGQWLVDMIRVFDTYPQLGVLGMNTYRLCKHHEPTNRWGQTFWEADPATGVKWTYAQTVDFAPMAIRASIYEDVGGLEEGMSRRGDCGIWGDWELSTRVWMDGWQVGFMFLEGRSGDGEPGTTHKGANGEKCWGRQQFVASSVYQRRYGSQQLQEPQCERVWLLNMLAFKPGSQGCPYNMQHTHWGNCTTLPPEVAAAAAAELAELAAAAAAGGRVSGGAAVAAPAPAAPAAVLRGEGGDAAAADGTMTTAATATEAQDQNVNVASGLLGLMDINPVLAAAGGGSGEAKGLSERQLNLFVRHQSTIVRRRQPVPTMAFLSKSKNLSIVIAALTYVIIFTAPPIRIDCSQAVCPAVYDPVCGEDGGTYDNKCLAACVGVAVKYRGECGVAIPPWAPSRPAVADGCSSCPTDSKPVCGSDGNTYLNPCLATCAGVWVQYTGRCADPSGCSRLQCSTVYSPVCGANGRTYPNRCAATCTGVTVVSTGVCGESQCNCPDDYQPVCGSNGKTYDNACKAVFCAGVSVAYLGECSVDENGCATALCPAVYSPVCGTDNGTYDNSCLAACANVTVARRGPCDSEEGAGMLPRPIDGSAVCLCSRLQRPVCGSDGKTYDNPCEAVKCANVSIAYEGACEDEAPCMDAICGFEYDPPPVATDLWLLLYGQYG</sequence>
<dbReference type="CDD" id="cd00104">
    <property type="entry name" value="KAZAL_FS"/>
    <property type="match status" value="5"/>
</dbReference>
<keyword evidence="3" id="KW-1185">Reference proteome</keyword>
<dbReference type="InterPro" id="IPR053265">
    <property type="entry name" value="Serpin"/>
</dbReference>
<feature type="domain" description="Kazal-like" evidence="1">
    <location>
        <begin position="781"/>
        <end position="831"/>
    </location>
</feature>